<dbReference type="RefSeq" id="WP_188530567.1">
    <property type="nucleotide sequence ID" value="NZ_BMGR01000004.1"/>
</dbReference>
<name>A0A917CUB9_9BACL</name>
<evidence type="ECO:0000313" key="2">
    <source>
        <dbReference type="EMBL" id="GGF99907.1"/>
    </source>
</evidence>
<evidence type="ECO:0000313" key="3">
    <source>
        <dbReference type="Proteomes" id="UP000644756"/>
    </source>
</evidence>
<dbReference type="PANTHER" id="PTHR43649:SF11">
    <property type="entry name" value="ABC TRANSPORTER SUBSTRATE-BINDING PROTEIN YESO-RELATED"/>
    <property type="match status" value="1"/>
</dbReference>
<dbReference type="InterPro" id="IPR050490">
    <property type="entry name" value="Bact_solute-bd_prot1"/>
</dbReference>
<sequence>MKKWIMLIMAFTLVFTLAACGTNNNGGILTNNSGGAGTAEGTNSGGDNTGGEKEAVTLRMAWWGGQPRNDYTLEVIKMYEEKNPHVTIEPEYANWDDYWKKLAPQAAANELPDIIQMDLGYITQYGTKNQLADLTPFLNNGIDVSNIADTVVNGGKLGDKLYGFNAGVNALQIHYDPEMLKKIGMDSIPDDWTWDDYKELAKKAGDAGIFFDTGQKPEVFFSYYLRQNGQKLYSADGTQLGYDNDQLFIDYFGMTQQAVLDGGSPTPDFSAQIKGIEDDPVVKEQGISVWQWSNQFIGLQQVANRPLEMHPLPGPNVKEGMFLKPSMFWSVSENSNNKEEAVKFIDFFINDIEANKLIKGERGVPVSSVVKEALKPLLTPEQVKVFDFITWAEENSTQMDPPDPIGAAEVMNLFKTYDEQMKFNKITPEEAAKKFREEANAVLAKNKQ</sequence>
<keyword evidence="1" id="KW-0732">Signal</keyword>
<dbReference type="PANTHER" id="PTHR43649">
    <property type="entry name" value="ARABINOSE-BINDING PROTEIN-RELATED"/>
    <property type="match status" value="1"/>
</dbReference>
<dbReference type="AlphaFoldDB" id="A0A917CUB9"/>
<dbReference type="EMBL" id="BMGR01000004">
    <property type="protein sequence ID" value="GGF99907.1"/>
    <property type="molecule type" value="Genomic_DNA"/>
</dbReference>
<dbReference type="PROSITE" id="PS51257">
    <property type="entry name" value="PROKAR_LIPOPROTEIN"/>
    <property type="match status" value="1"/>
</dbReference>
<feature type="chain" id="PRO_5038853944" evidence="1">
    <location>
        <begin position="19"/>
        <end position="448"/>
    </location>
</feature>
<reference evidence="2" key="2">
    <citation type="submission" date="2020-09" db="EMBL/GenBank/DDBJ databases">
        <authorList>
            <person name="Sun Q."/>
            <person name="Zhou Y."/>
        </authorList>
    </citation>
    <scope>NUCLEOTIDE SEQUENCE</scope>
    <source>
        <strain evidence="2">CGMCC 1.12987</strain>
    </source>
</reference>
<dbReference type="Gene3D" id="3.40.190.10">
    <property type="entry name" value="Periplasmic binding protein-like II"/>
    <property type="match status" value="2"/>
</dbReference>
<organism evidence="2 3">
    <name type="scientific">Paenibacillus abyssi</name>
    <dbReference type="NCBI Taxonomy" id="1340531"/>
    <lineage>
        <taxon>Bacteria</taxon>
        <taxon>Bacillati</taxon>
        <taxon>Bacillota</taxon>
        <taxon>Bacilli</taxon>
        <taxon>Bacillales</taxon>
        <taxon>Paenibacillaceae</taxon>
        <taxon>Paenibacillus</taxon>
    </lineage>
</organism>
<protein>
    <submittedName>
        <fullName evidence="2">ABC transporter substrate-binding protein YesO</fullName>
    </submittedName>
</protein>
<reference evidence="2" key="1">
    <citation type="journal article" date="2014" name="Int. J. Syst. Evol. Microbiol.">
        <title>Complete genome sequence of Corynebacterium casei LMG S-19264T (=DSM 44701T), isolated from a smear-ripened cheese.</title>
        <authorList>
            <consortium name="US DOE Joint Genome Institute (JGI-PGF)"/>
            <person name="Walter F."/>
            <person name="Albersmeier A."/>
            <person name="Kalinowski J."/>
            <person name="Ruckert C."/>
        </authorList>
    </citation>
    <scope>NUCLEOTIDE SEQUENCE</scope>
    <source>
        <strain evidence="2">CGMCC 1.12987</strain>
    </source>
</reference>
<dbReference type="Pfam" id="PF13416">
    <property type="entry name" value="SBP_bac_8"/>
    <property type="match status" value="1"/>
</dbReference>
<dbReference type="InterPro" id="IPR006059">
    <property type="entry name" value="SBP"/>
</dbReference>
<gene>
    <name evidence="2" type="primary">yesO</name>
    <name evidence="2" type="ORF">GCM10010916_16460</name>
</gene>
<feature type="signal peptide" evidence="1">
    <location>
        <begin position="1"/>
        <end position="18"/>
    </location>
</feature>
<keyword evidence="3" id="KW-1185">Reference proteome</keyword>
<comment type="caution">
    <text evidence="2">The sequence shown here is derived from an EMBL/GenBank/DDBJ whole genome shotgun (WGS) entry which is preliminary data.</text>
</comment>
<proteinExistence type="predicted"/>
<dbReference type="SUPFAM" id="SSF53850">
    <property type="entry name" value="Periplasmic binding protein-like II"/>
    <property type="match status" value="1"/>
</dbReference>
<evidence type="ECO:0000256" key="1">
    <source>
        <dbReference type="SAM" id="SignalP"/>
    </source>
</evidence>
<accession>A0A917CUB9</accession>
<dbReference type="Proteomes" id="UP000644756">
    <property type="component" value="Unassembled WGS sequence"/>
</dbReference>